<comment type="caution">
    <text evidence="2">The sequence shown here is derived from an EMBL/GenBank/DDBJ whole genome shotgun (WGS) entry which is preliminary data.</text>
</comment>
<evidence type="ECO:0000256" key="1">
    <source>
        <dbReference type="SAM" id="SignalP"/>
    </source>
</evidence>
<dbReference type="SMART" id="SM00710">
    <property type="entry name" value="PbH1"/>
    <property type="match status" value="4"/>
</dbReference>
<dbReference type="RefSeq" id="WP_251260732.1">
    <property type="nucleotide sequence ID" value="NZ_JAMQGP010000002.1"/>
</dbReference>
<evidence type="ECO:0000313" key="2">
    <source>
        <dbReference type="EMBL" id="MCM2679386.1"/>
    </source>
</evidence>
<protein>
    <recommendedName>
        <fullName evidence="4">Right handed beta helix region</fullName>
    </recommendedName>
</protein>
<feature type="chain" id="PRO_5041359515" description="Right handed beta helix region" evidence="1">
    <location>
        <begin position="23"/>
        <end position="734"/>
    </location>
</feature>
<feature type="signal peptide" evidence="1">
    <location>
        <begin position="1"/>
        <end position="22"/>
    </location>
</feature>
<reference evidence="2 3" key="1">
    <citation type="journal article" date="2013" name="Antonie Van Leeuwenhoek">
        <title>Echinimonas agarilytica gen. nov., sp. nov., a new gammaproteobacterium isolated from the sea urchin Strongylocentrotus intermedius.</title>
        <authorList>
            <person name="Nedashkovskaya O.I."/>
            <person name="Stenkova A.M."/>
            <person name="Zhukova N.V."/>
            <person name="Van Trappen S."/>
            <person name="Lee J.S."/>
            <person name="Kim S.B."/>
        </authorList>
    </citation>
    <scope>NUCLEOTIDE SEQUENCE [LARGE SCALE GENOMIC DNA]</scope>
    <source>
        <strain evidence="2 3">KMM 6351</strain>
    </source>
</reference>
<dbReference type="AlphaFoldDB" id="A0AA41W643"/>
<keyword evidence="3" id="KW-1185">Reference proteome</keyword>
<evidence type="ECO:0008006" key="4">
    <source>
        <dbReference type="Google" id="ProtNLM"/>
    </source>
</evidence>
<gene>
    <name evidence="2" type="ORF">NAF29_06845</name>
</gene>
<accession>A0AA41W643</accession>
<proteinExistence type="predicted"/>
<evidence type="ECO:0000313" key="3">
    <source>
        <dbReference type="Proteomes" id="UP001165393"/>
    </source>
</evidence>
<dbReference type="SUPFAM" id="SSF51126">
    <property type="entry name" value="Pectin lyase-like"/>
    <property type="match status" value="2"/>
</dbReference>
<name>A0AA41W643_9GAMM</name>
<dbReference type="EMBL" id="JAMQGP010000002">
    <property type="protein sequence ID" value="MCM2679386.1"/>
    <property type="molecule type" value="Genomic_DNA"/>
</dbReference>
<organism evidence="2 3">
    <name type="scientific">Echinimonas agarilytica</name>
    <dbReference type="NCBI Taxonomy" id="1215918"/>
    <lineage>
        <taxon>Bacteria</taxon>
        <taxon>Pseudomonadati</taxon>
        <taxon>Pseudomonadota</taxon>
        <taxon>Gammaproteobacteria</taxon>
        <taxon>Alteromonadales</taxon>
        <taxon>Echinimonadaceae</taxon>
        <taxon>Echinimonas</taxon>
    </lineage>
</organism>
<keyword evidence="1" id="KW-0732">Signal</keyword>
<dbReference type="InterPro" id="IPR011050">
    <property type="entry name" value="Pectin_lyase_fold/virulence"/>
</dbReference>
<dbReference type="Proteomes" id="UP001165393">
    <property type="component" value="Unassembled WGS sequence"/>
</dbReference>
<dbReference type="InterPro" id="IPR006626">
    <property type="entry name" value="PbH1"/>
</dbReference>
<sequence>MSKTVNSFVGILAITWCINAVASIDATTSLFISEHSLVAASEVDTIGSAQDYAPWTEQIDVNTPASNQSFNGWSYHFLDDSTPLFAIDETSYSAHNISLKVDINNEMSGMEHVSGWQKDFIVDLPPEQQHLLIRMKVNDSNAGLANWRSQIAVQYREVGQSNWSAATYGEATQHRMWTDLITLVSFPTNSHMTRYEIRVMPTVTGYGDGTVSFDDLEIWRACSGDECLPTLNVADLEPCINGQTRSLISLQPEFGTPSDQRAGLQSQFDSVHEQCIAYELSADYLIDTVGKGLYAITLPDRSDFIVLGTGSITLAPTSTTDNISSDYRGILAISGDPDRAEFVDFTIDHNAQHRLLESYDVKDALIPADVRSSIASYASATGFGDLLYQGLTIKNADSVVSIYNNRYYSAPTDILGRAESVIVNQVTWLNGTTHGVDYDQSFVNIDTDYGEITHSSVVGESWLHAPRTAFEPHFRSGFIKHNYVEKTQVGFNLAGISRGGKANDIVLSDNEMHVSRSGILIWSEGIAPTHAPLGLDGAKVDNNLVYMYPHEFPYYNPTAPSVRVGTGIYFYSGSKFNGANRIEITNNTIEYMNGSFSYLQQNNSKYAGAIGGYNFNYSNDTGNVPDKAALETVVIDGNTIKQCEAAAIYFYLGEISDLTITNNTFDNCGLFEQDGSQSWYTLNFIVYINNTLLGQTDIRDNYYIHDEFNSDLYDIYVRDRGTNTTLIAIRNTNL</sequence>